<feature type="compositionally biased region" description="Basic and acidic residues" evidence="1">
    <location>
        <begin position="146"/>
        <end position="164"/>
    </location>
</feature>
<proteinExistence type="predicted"/>
<gene>
    <name evidence="2" type="ORF">AaE_014174</name>
</gene>
<name>A0A6A4Z1B7_APHAT</name>
<feature type="region of interest" description="Disordered" evidence="1">
    <location>
        <begin position="142"/>
        <end position="205"/>
    </location>
</feature>
<evidence type="ECO:0000313" key="3">
    <source>
        <dbReference type="Proteomes" id="UP000469452"/>
    </source>
</evidence>
<reference evidence="2 3" key="1">
    <citation type="submission" date="2019-06" db="EMBL/GenBank/DDBJ databases">
        <title>Genomics analysis of Aphanomyces spp. identifies a new class of oomycete effector associated with host adaptation.</title>
        <authorList>
            <person name="Gaulin E."/>
        </authorList>
    </citation>
    <scope>NUCLEOTIDE SEQUENCE [LARGE SCALE GENOMIC DNA]</scope>
    <source>
        <strain evidence="2 3">E</strain>
    </source>
</reference>
<dbReference type="AlphaFoldDB" id="A0A6A4Z1B7"/>
<organism evidence="2 3">
    <name type="scientific">Aphanomyces astaci</name>
    <name type="common">Crayfish plague agent</name>
    <dbReference type="NCBI Taxonomy" id="112090"/>
    <lineage>
        <taxon>Eukaryota</taxon>
        <taxon>Sar</taxon>
        <taxon>Stramenopiles</taxon>
        <taxon>Oomycota</taxon>
        <taxon>Saprolegniomycetes</taxon>
        <taxon>Saprolegniales</taxon>
        <taxon>Verrucalvaceae</taxon>
        <taxon>Aphanomyces</taxon>
    </lineage>
</organism>
<evidence type="ECO:0000313" key="2">
    <source>
        <dbReference type="EMBL" id="KAF0706325.1"/>
    </source>
</evidence>
<dbReference type="EMBL" id="VJMI01019817">
    <property type="protein sequence ID" value="KAF0706325.1"/>
    <property type="molecule type" value="Genomic_DNA"/>
</dbReference>
<evidence type="ECO:0000256" key="1">
    <source>
        <dbReference type="SAM" id="MobiDB-lite"/>
    </source>
</evidence>
<accession>A0A6A4Z1B7</accession>
<comment type="caution">
    <text evidence="2">The sequence shown here is derived from an EMBL/GenBank/DDBJ whole genome shotgun (WGS) entry which is preliminary data.</text>
</comment>
<dbReference type="Proteomes" id="UP000469452">
    <property type="component" value="Unassembled WGS sequence"/>
</dbReference>
<sequence length="260" mass="28939">MDEPPLLTTQAQRAPSPLVVCTVDECGCFLLKSHYMNHLASITHTRNGTKASTHPTKLNQALCTDIQTVTNEVAWHNNLSKPARLKAMKERKDGLLRRRTADQQSQESTTNSRLQALEAKATLHEAMLRDIIHSITLDGASDVDITNDHDGDNNEDTVDGRGDSETPSSPEAFMINRSRVEDTVDGRGGSQTPSSPEALMTKQSQKPKRKGIWVWNLYDAVQVCFEHLRVVLAKALPDAAMALILSGERRRRSRVKYNEV</sequence>
<protein>
    <submittedName>
        <fullName evidence="2">Uncharacterized protein</fullName>
    </submittedName>
</protein>